<feature type="coiled-coil region" evidence="6">
    <location>
        <begin position="745"/>
        <end position="772"/>
    </location>
</feature>
<dbReference type="InterPro" id="IPR027094">
    <property type="entry name" value="Mitofusin_fam"/>
</dbReference>
<keyword evidence="3" id="KW-0378">Hydrolase</keyword>
<dbReference type="InterPro" id="IPR045063">
    <property type="entry name" value="Dynamin_N"/>
</dbReference>
<keyword evidence="5" id="KW-0472">Membrane</keyword>
<reference evidence="8 9" key="1">
    <citation type="submission" date="2017-05" db="EMBL/GenBank/DDBJ databases">
        <title>Genome sequencing of Fusobacterium nucleatum subsp. polymorphum KCOM 1001 (=ChDC F119).</title>
        <authorList>
            <person name="Kook J.-K."/>
            <person name="Park S.-N."/>
            <person name="Lim Y.K."/>
            <person name="Roh H."/>
        </authorList>
    </citation>
    <scope>NUCLEOTIDE SEQUENCE [LARGE SCALE GENOMIC DNA]</scope>
    <source>
        <strain evidence="8 9">KCOM 1001</strain>
    </source>
</reference>
<dbReference type="PANTHER" id="PTHR10465:SF0">
    <property type="entry name" value="SARCALUMENIN"/>
    <property type="match status" value="1"/>
</dbReference>
<keyword evidence="2" id="KW-0547">Nucleotide-binding</keyword>
<feature type="coiled-coil region" evidence="6">
    <location>
        <begin position="72"/>
        <end position="139"/>
    </location>
</feature>
<protein>
    <recommendedName>
        <fullName evidence="7">Dynamin N-terminal domain-containing protein</fullName>
    </recommendedName>
</protein>
<keyword evidence="6" id="KW-0175">Coiled coil</keyword>
<dbReference type="AlphaFoldDB" id="A0A246EEQ0"/>
<dbReference type="GO" id="GO:0016020">
    <property type="term" value="C:membrane"/>
    <property type="evidence" value="ECO:0007669"/>
    <property type="project" value="UniProtKB-SubCell"/>
</dbReference>
<dbReference type="EMBL" id="NHRT01000001">
    <property type="protein sequence ID" value="OWP25095.1"/>
    <property type="molecule type" value="Genomic_DNA"/>
</dbReference>
<dbReference type="SUPFAM" id="SSF52540">
    <property type="entry name" value="P-loop containing nucleoside triphosphate hydrolases"/>
    <property type="match status" value="1"/>
</dbReference>
<evidence type="ECO:0000256" key="1">
    <source>
        <dbReference type="ARBA" id="ARBA00004370"/>
    </source>
</evidence>
<proteinExistence type="predicted"/>
<dbReference type="GO" id="GO:0008053">
    <property type="term" value="P:mitochondrial fusion"/>
    <property type="evidence" value="ECO:0007669"/>
    <property type="project" value="TreeGrafter"/>
</dbReference>
<evidence type="ECO:0000256" key="5">
    <source>
        <dbReference type="ARBA" id="ARBA00023136"/>
    </source>
</evidence>
<accession>A0A246EEQ0</accession>
<comment type="caution">
    <text evidence="8">The sequence shown here is derived from an EMBL/GenBank/DDBJ whole genome shotgun (WGS) entry which is preliminary data.</text>
</comment>
<evidence type="ECO:0000256" key="3">
    <source>
        <dbReference type="ARBA" id="ARBA00022801"/>
    </source>
</evidence>
<dbReference type="Gene3D" id="3.40.50.300">
    <property type="entry name" value="P-loop containing nucleotide triphosphate hydrolases"/>
    <property type="match status" value="1"/>
</dbReference>
<sequence>MEKVKVKIKHNPYTIETKIEIEGKEVARNSKLSSLFNKTRFQEHVSEMPQLLYEECNGKELDITFHGTKLDYQDLEFELKKQKEDIKNINGKFYFNLEHISAKESSEKIKELDDIYENLKGLSKKYNFQDLNIKSLEEQYEKAKGIKTEVNVVALMSAGKSTLINALLGKELLTTNSQACTAKVMKIIDNDNSKFIAIGKDISGKPKITISDVTAEAIKEMNNDQNIKSVEVKGNIPFVDTKESALVLLDSPGTNYSEDKTHKEATLKMIKESPKVLVLFIIDAQNASTNDQKELFKAISESMNGEEDKMLKERFLFVINKIDSTFKDVGTNPGLHLQDIINKIVKPLKEFGIENPNIFPVSAEIAFNIRNINNIFSLDRDTIQAKMKFMNMNEEFHLEKYSKLPSMNKEKIDKELKEAIKKDDIEKQALIHSGIRNLEEAISVFVTKYSKPAKVNSLQKAIKSSIKDAKSITETIEAIPNESKKLEEYSKKIEILKNKLSSKEANREFKEKIDTLNVTEELENGLANLKGNIELNIAKFKSMLPKEIEPNKVNEYLLEFKNMMLSYQSYFEKKTKELLKTNIEEVSKELLKEYIKKLNKISEEVNIKEINLSSYVNTEINLLKNSVNVEEILENEQTRTEYYSDYEWRERKWYNPFRIFCGKDYKVAVTKSKEVRFIEKDYFFEQLLTSVRIDLDNTVNEIKKIGEESAKNMKKEFSNRFDEVDNVLFKISTNLEEITINRDILFKKQEEAKKLKAEIEKIKEKLNEILEI</sequence>
<feature type="domain" description="Dynamin N-terminal" evidence="7">
    <location>
        <begin position="152"/>
        <end position="321"/>
    </location>
</feature>
<evidence type="ECO:0000313" key="8">
    <source>
        <dbReference type="EMBL" id="OWP25095.1"/>
    </source>
</evidence>
<evidence type="ECO:0000259" key="7">
    <source>
        <dbReference type="Pfam" id="PF00350"/>
    </source>
</evidence>
<evidence type="ECO:0000313" key="9">
    <source>
        <dbReference type="Proteomes" id="UP000197470"/>
    </source>
</evidence>
<gene>
    <name evidence="8" type="ORF">CA839_03610</name>
</gene>
<dbReference type="InterPro" id="IPR027417">
    <property type="entry name" value="P-loop_NTPase"/>
</dbReference>
<evidence type="ECO:0000256" key="4">
    <source>
        <dbReference type="ARBA" id="ARBA00023134"/>
    </source>
</evidence>
<evidence type="ECO:0000256" key="2">
    <source>
        <dbReference type="ARBA" id="ARBA00022741"/>
    </source>
</evidence>
<evidence type="ECO:0000256" key="6">
    <source>
        <dbReference type="SAM" id="Coils"/>
    </source>
</evidence>
<dbReference type="GO" id="GO:0003924">
    <property type="term" value="F:GTPase activity"/>
    <property type="evidence" value="ECO:0007669"/>
    <property type="project" value="InterPro"/>
</dbReference>
<feature type="coiled-coil region" evidence="6">
    <location>
        <begin position="479"/>
        <end position="513"/>
    </location>
</feature>
<dbReference type="RefSeq" id="WP_088388127.1">
    <property type="nucleotide sequence ID" value="NZ_NHRT01000001.1"/>
</dbReference>
<comment type="subcellular location">
    <subcellularLocation>
        <location evidence="1">Membrane</location>
    </subcellularLocation>
</comment>
<name>A0A246EEQ0_FUSNP</name>
<keyword evidence="4" id="KW-0342">GTP-binding</keyword>
<dbReference type="PANTHER" id="PTHR10465">
    <property type="entry name" value="TRANSMEMBRANE GTPASE FZO1"/>
    <property type="match status" value="1"/>
</dbReference>
<dbReference type="GO" id="GO:0005525">
    <property type="term" value="F:GTP binding"/>
    <property type="evidence" value="ECO:0007669"/>
    <property type="project" value="UniProtKB-KW"/>
</dbReference>
<dbReference type="Pfam" id="PF00350">
    <property type="entry name" value="Dynamin_N"/>
    <property type="match status" value="1"/>
</dbReference>
<organism evidence="8 9">
    <name type="scientific">Fusobacterium nucleatum subsp. polymorphum</name>
    <name type="common">Fusobacterium polymorphum</name>
    <dbReference type="NCBI Taxonomy" id="76857"/>
    <lineage>
        <taxon>Bacteria</taxon>
        <taxon>Fusobacteriati</taxon>
        <taxon>Fusobacteriota</taxon>
        <taxon>Fusobacteriia</taxon>
        <taxon>Fusobacteriales</taxon>
        <taxon>Fusobacteriaceae</taxon>
        <taxon>Fusobacterium</taxon>
    </lineage>
</organism>
<dbReference type="Proteomes" id="UP000197470">
    <property type="component" value="Unassembled WGS sequence"/>
</dbReference>